<dbReference type="GO" id="GO:0003714">
    <property type="term" value="F:transcription corepressor activity"/>
    <property type="evidence" value="ECO:0007669"/>
    <property type="project" value="InterPro"/>
</dbReference>
<dbReference type="EnsemblPlants" id="Pp3c2_13890V3.2">
    <property type="protein sequence ID" value="PAC:32936706.CDS.1"/>
    <property type="gene ID" value="Pp3c2_13890"/>
</dbReference>
<dbReference type="EMBL" id="ABEU02000002">
    <property type="protein sequence ID" value="PNR59860.1"/>
    <property type="molecule type" value="Genomic_DNA"/>
</dbReference>
<dbReference type="PANTHER" id="PTHR12346">
    <property type="entry name" value="SIN3B-RELATED"/>
    <property type="match status" value="1"/>
</dbReference>
<name>A0A2K1L1F3_PHYPA</name>
<dbReference type="PaxDb" id="3218-PP1S30_113V6.1"/>
<dbReference type="InParanoid" id="A0A2K1L1F3"/>
<evidence type="ECO:0000256" key="1">
    <source>
        <dbReference type="ARBA" id="ARBA00004123"/>
    </source>
</evidence>
<protein>
    <submittedName>
        <fullName evidence="5 7">Uncharacterized protein</fullName>
    </submittedName>
</protein>
<organism evidence="5">
    <name type="scientific">Physcomitrium patens</name>
    <name type="common">Spreading-leaved earth moss</name>
    <name type="synonym">Physcomitrella patens</name>
    <dbReference type="NCBI Taxonomy" id="3218"/>
    <lineage>
        <taxon>Eukaryota</taxon>
        <taxon>Viridiplantae</taxon>
        <taxon>Streptophyta</taxon>
        <taxon>Embryophyta</taxon>
        <taxon>Bryophyta</taxon>
        <taxon>Bryophytina</taxon>
        <taxon>Bryopsida</taxon>
        <taxon>Funariidae</taxon>
        <taxon>Funariales</taxon>
        <taxon>Funariaceae</taxon>
        <taxon>Physcomitrium</taxon>
    </lineage>
</organism>
<dbReference type="InterPro" id="IPR003822">
    <property type="entry name" value="PAH"/>
</dbReference>
<evidence type="ECO:0000256" key="4">
    <source>
        <dbReference type="PROSITE-ProRule" id="PRU00810"/>
    </source>
</evidence>
<gene>
    <name evidence="5" type="ORF">PHYPA_002652</name>
    <name evidence="6" type="ORF">PHYPA_002653</name>
</gene>
<evidence type="ECO:0000313" key="8">
    <source>
        <dbReference type="Proteomes" id="UP000006727"/>
    </source>
</evidence>
<dbReference type="Gramene" id="Pp3c2_13900V3.2">
    <property type="protein sequence ID" value="PAC:32933411.CDS.1"/>
    <property type="gene ID" value="Pp3c2_13900"/>
</dbReference>
<dbReference type="SUPFAM" id="SSF47762">
    <property type="entry name" value="PAH2 domain"/>
    <property type="match status" value="1"/>
</dbReference>
<evidence type="ECO:0000313" key="7">
    <source>
        <dbReference type="EnsemblPlants" id="PAC:32933410.CDS.1"/>
    </source>
</evidence>
<reference evidence="7" key="3">
    <citation type="submission" date="2020-12" db="UniProtKB">
        <authorList>
            <consortium name="EnsemblPlants"/>
        </authorList>
    </citation>
    <scope>IDENTIFICATION</scope>
</reference>
<sequence>MGASQGVRPHPAYIQIVHLLRRFSNMCGRGCSNRLKGPARLEQLLSNLHCIVNPCIRTLSIVLSPDPAVQFCAVIHFAAFLPLACASSFCQVQWNLTFLGSMDDYYTEGKRKAAADFLRIVKDAFRDDAARYELWKNAVTDIKLHYNKSGNLTLIIPIAVRRVRDIFKDHPQHPDLISGFNVWIPGYEIALPLEEVENEPKPFGDSEGESETRPPDWYHEAIKFVDKILNLPDSEQYLYKKFREDVCTFQNWPVTSVSVTELQRQVAALFANREDLLQEFTVWYLPCLLGRGLPRDTVTTSATSKRSFFQ</sequence>
<dbReference type="AlphaFoldDB" id="A0A2K1L1F3"/>
<accession>A0A2K1L1F3</accession>
<keyword evidence="8" id="KW-1185">Reference proteome</keyword>
<keyword evidence="3 4" id="KW-0539">Nucleus</keyword>
<dbReference type="Gramene" id="Pp3c2_13900V3.1">
    <property type="protein sequence ID" value="PAC:32933410.CDS.1"/>
    <property type="gene ID" value="Pp3c2_13900"/>
</dbReference>
<dbReference type="EnsemblPlants" id="Pp3c2_13900V3.2">
    <property type="protein sequence ID" value="PAC:32933411.CDS.1"/>
    <property type="gene ID" value="Pp3c2_13900"/>
</dbReference>
<dbReference type="EnsemblPlants" id="Pp3c2_13890V3.1">
    <property type="protein sequence ID" value="PAC:32936705.CDS.1"/>
    <property type="gene ID" value="Pp3c2_13890"/>
</dbReference>
<dbReference type="Gene3D" id="1.20.1160.11">
    <property type="entry name" value="Paired amphipathic helix"/>
    <property type="match status" value="2"/>
</dbReference>
<comment type="subcellular location">
    <subcellularLocation>
        <location evidence="1 4">Nucleus</location>
    </subcellularLocation>
</comment>
<dbReference type="Proteomes" id="UP000006727">
    <property type="component" value="Chromosome 2"/>
</dbReference>
<dbReference type="InterPro" id="IPR039774">
    <property type="entry name" value="Sin3-like"/>
</dbReference>
<dbReference type="Gramene" id="Pp3c2_13890V3.2">
    <property type="protein sequence ID" value="PAC:32936706.CDS.1"/>
    <property type="gene ID" value="Pp3c2_13890"/>
</dbReference>
<proteinExistence type="predicted"/>
<dbReference type="PANTHER" id="PTHR12346:SF0">
    <property type="entry name" value="SIN3A, ISOFORM G"/>
    <property type="match status" value="1"/>
</dbReference>
<evidence type="ECO:0000313" key="6">
    <source>
        <dbReference type="EMBL" id="PNR59861.1"/>
    </source>
</evidence>
<dbReference type="STRING" id="3218.A0A2K1L1F3"/>
<reference evidence="5 8" key="2">
    <citation type="journal article" date="2018" name="Plant J.">
        <title>The Physcomitrella patens chromosome-scale assembly reveals moss genome structure and evolution.</title>
        <authorList>
            <person name="Lang D."/>
            <person name="Ullrich K.K."/>
            <person name="Murat F."/>
            <person name="Fuchs J."/>
            <person name="Jenkins J."/>
            <person name="Haas F.B."/>
            <person name="Piednoel M."/>
            <person name="Gundlach H."/>
            <person name="Van Bel M."/>
            <person name="Meyberg R."/>
            <person name="Vives C."/>
            <person name="Morata J."/>
            <person name="Symeonidi A."/>
            <person name="Hiss M."/>
            <person name="Muchero W."/>
            <person name="Kamisugi Y."/>
            <person name="Saleh O."/>
            <person name="Blanc G."/>
            <person name="Decker E.L."/>
            <person name="van Gessel N."/>
            <person name="Grimwood J."/>
            <person name="Hayes R.D."/>
            <person name="Graham S.W."/>
            <person name="Gunter L.E."/>
            <person name="McDaniel S.F."/>
            <person name="Hoernstein S.N.W."/>
            <person name="Larsson A."/>
            <person name="Li F.W."/>
            <person name="Perroud P.F."/>
            <person name="Phillips J."/>
            <person name="Ranjan P."/>
            <person name="Rokshar D.S."/>
            <person name="Rothfels C.J."/>
            <person name="Schneider L."/>
            <person name="Shu S."/>
            <person name="Stevenson D.W."/>
            <person name="Thummler F."/>
            <person name="Tillich M."/>
            <person name="Villarreal Aguilar J.C."/>
            <person name="Widiez T."/>
            <person name="Wong G.K."/>
            <person name="Wymore A."/>
            <person name="Zhang Y."/>
            <person name="Zimmer A.D."/>
            <person name="Quatrano R.S."/>
            <person name="Mayer K.F.X."/>
            <person name="Goodstein D."/>
            <person name="Casacuberta J.M."/>
            <person name="Vandepoele K."/>
            <person name="Reski R."/>
            <person name="Cuming A.C."/>
            <person name="Tuskan G.A."/>
            <person name="Maumus F."/>
            <person name="Salse J."/>
            <person name="Schmutz J."/>
            <person name="Rensing S.A."/>
        </authorList>
    </citation>
    <scope>NUCLEOTIDE SEQUENCE [LARGE SCALE GENOMIC DNA]</scope>
    <source>
        <strain evidence="7 8">cv. Gransden 2004</strain>
    </source>
</reference>
<reference evidence="5 8" key="1">
    <citation type="journal article" date="2008" name="Science">
        <title>The Physcomitrella genome reveals evolutionary insights into the conquest of land by plants.</title>
        <authorList>
            <person name="Rensing S."/>
            <person name="Lang D."/>
            <person name="Zimmer A."/>
            <person name="Terry A."/>
            <person name="Salamov A."/>
            <person name="Shapiro H."/>
            <person name="Nishiyama T."/>
            <person name="Perroud P.-F."/>
            <person name="Lindquist E."/>
            <person name="Kamisugi Y."/>
            <person name="Tanahashi T."/>
            <person name="Sakakibara K."/>
            <person name="Fujita T."/>
            <person name="Oishi K."/>
            <person name="Shin-I T."/>
            <person name="Kuroki Y."/>
            <person name="Toyoda A."/>
            <person name="Suzuki Y."/>
            <person name="Hashimoto A."/>
            <person name="Yamaguchi K."/>
            <person name="Sugano A."/>
            <person name="Kohara Y."/>
            <person name="Fujiyama A."/>
            <person name="Anterola A."/>
            <person name="Aoki S."/>
            <person name="Ashton N."/>
            <person name="Barbazuk W.B."/>
            <person name="Barker E."/>
            <person name="Bennetzen J."/>
            <person name="Bezanilla M."/>
            <person name="Blankenship R."/>
            <person name="Cho S.H."/>
            <person name="Dutcher S."/>
            <person name="Estelle M."/>
            <person name="Fawcett J.A."/>
            <person name="Gundlach H."/>
            <person name="Hanada K."/>
            <person name="Heyl A."/>
            <person name="Hicks K.A."/>
            <person name="Hugh J."/>
            <person name="Lohr M."/>
            <person name="Mayer K."/>
            <person name="Melkozernov A."/>
            <person name="Murata T."/>
            <person name="Nelson D."/>
            <person name="Pils B."/>
            <person name="Prigge M."/>
            <person name="Reiss B."/>
            <person name="Renner T."/>
            <person name="Rombauts S."/>
            <person name="Rushton P."/>
            <person name="Sanderfoot A."/>
            <person name="Schween G."/>
            <person name="Shiu S.-H."/>
            <person name="Stueber K."/>
            <person name="Theodoulou F.L."/>
            <person name="Tu H."/>
            <person name="Van de Peer Y."/>
            <person name="Verrier P.J."/>
            <person name="Waters E."/>
            <person name="Wood A."/>
            <person name="Yang L."/>
            <person name="Cove D."/>
            <person name="Cuming A."/>
            <person name="Hasebe M."/>
            <person name="Lucas S."/>
            <person name="Mishler D.B."/>
            <person name="Reski R."/>
            <person name="Grigoriev I."/>
            <person name="Quatrano R.S."/>
            <person name="Boore J.L."/>
        </authorList>
    </citation>
    <scope>NUCLEOTIDE SEQUENCE [LARGE SCALE GENOMIC DNA]</scope>
    <source>
        <strain evidence="7 8">cv. Gransden 2004</strain>
    </source>
</reference>
<keyword evidence="2" id="KW-0678">Repressor</keyword>
<dbReference type="PROSITE" id="PS51477">
    <property type="entry name" value="PAH"/>
    <property type="match status" value="1"/>
</dbReference>
<dbReference type="InterPro" id="IPR036600">
    <property type="entry name" value="PAH_sf"/>
</dbReference>
<dbReference type="EnsemblPlants" id="Pp3c2_13900V3.1">
    <property type="protein sequence ID" value="PAC:32933410.CDS.1"/>
    <property type="gene ID" value="Pp3c2_13900"/>
</dbReference>
<evidence type="ECO:0000313" key="5">
    <source>
        <dbReference type="EMBL" id="PNR59860.1"/>
    </source>
</evidence>
<dbReference type="Gramene" id="Pp3c2_13890V3.1">
    <property type="protein sequence ID" value="PAC:32936705.CDS.1"/>
    <property type="gene ID" value="Pp3c2_13890"/>
</dbReference>
<dbReference type="EMBL" id="ABEU02000002">
    <property type="protein sequence ID" value="PNR59861.1"/>
    <property type="molecule type" value="Genomic_DNA"/>
</dbReference>
<evidence type="ECO:0000256" key="3">
    <source>
        <dbReference type="ARBA" id="ARBA00023242"/>
    </source>
</evidence>
<evidence type="ECO:0000256" key="2">
    <source>
        <dbReference type="ARBA" id="ARBA00022491"/>
    </source>
</evidence>
<dbReference type="GO" id="GO:0005634">
    <property type="term" value="C:nucleus"/>
    <property type="evidence" value="ECO:0007669"/>
    <property type="project" value="UniProtKB-SubCell"/>
</dbReference>
<dbReference type="FunCoup" id="A0A2K1L1F3">
    <property type="interactions" value="81"/>
</dbReference>